<feature type="transmembrane region" description="Helical" evidence="6">
    <location>
        <begin position="135"/>
        <end position="155"/>
    </location>
</feature>
<dbReference type="OrthoDB" id="9791807at2"/>
<feature type="transmembrane region" description="Helical" evidence="6">
    <location>
        <begin position="195"/>
        <end position="213"/>
    </location>
</feature>
<dbReference type="Proteomes" id="UP000031553">
    <property type="component" value="Unassembled WGS sequence"/>
</dbReference>
<organism evidence="7 8">
    <name type="scientific">Komagataeibacter intermedius AF2</name>
    <dbReference type="NCBI Taxonomy" id="1458464"/>
    <lineage>
        <taxon>Bacteria</taxon>
        <taxon>Pseudomonadati</taxon>
        <taxon>Pseudomonadota</taxon>
        <taxon>Alphaproteobacteria</taxon>
        <taxon>Acetobacterales</taxon>
        <taxon>Acetobacteraceae</taxon>
        <taxon>Komagataeibacter</taxon>
    </lineage>
</organism>
<evidence type="ECO:0000313" key="7">
    <source>
        <dbReference type="EMBL" id="KPH85373.1"/>
    </source>
</evidence>
<feature type="transmembrane region" description="Helical" evidence="6">
    <location>
        <begin position="44"/>
        <end position="77"/>
    </location>
</feature>
<evidence type="ECO:0000256" key="4">
    <source>
        <dbReference type="ARBA" id="ARBA00022989"/>
    </source>
</evidence>
<protein>
    <submittedName>
        <fullName evidence="7">Membrane protein</fullName>
    </submittedName>
</protein>
<proteinExistence type="inferred from homology"/>
<comment type="similarity">
    <text evidence="2">Belongs to the UPF0014 family.</text>
</comment>
<feature type="transmembrane region" description="Helical" evidence="6">
    <location>
        <begin position="225"/>
        <end position="248"/>
    </location>
</feature>
<feature type="transmembrane region" description="Helical" evidence="6">
    <location>
        <begin position="12"/>
        <end position="32"/>
    </location>
</feature>
<keyword evidence="3 6" id="KW-0812">Transmembrane</keyword>
<accession>A0A0N0MDK4</accession>
<dbReference type="InterPro" id="IPR005226">
    <property type="entry name" value="UPF0014_fam"/>
</dbReference>
<sequence length="269" mass="28469">MTPIVLTTGDMLVAAALIAIGSALSFLLSLGLQRVLLVSAVRMAVQLALVGSVLLFVFGHASVWLTIGLLAFMFTAAAREAGSRQQVRLGLWWHFGIAGASTVTGTVIVVLIGLLTGLQPHPWYVARTAIPLTGLLLGNVMNATSLSMNTLLSAITRERQAIEARIILGATRAQAMNGLIRQAIRTALLPTLNQMAAAGIITMPGIMTGQILAGMNPLAASRYQVLLMSLIVSGNLIGATAAAYLAAWRLTDSRGRLRLERLLPRLQKG</sequence>
<dbReference type="Pfam" id="PF03649">
    <property type="entry name" value="UPF0014"/>
    <property type="match status" value="1"/>
</dbReference>
<evidence type="ECO:0000256" key="5">
    <source>
        <dbReference type="ARBA" id="ARBA00023136"/>
    </source>
</evidence>
<evidence type="ECO:0000256" key="6">
    <source>
        <dbReference type="SAM" id="Phobius"/>
    </source>
</evidence>
<name>A0A0N0MDK4_9PROT</name>
<comment type="subcellular location">
    <subcellularLocation>
        <location evidence="1">Membrane</location>
        <topology evidence="1">Multi-pass membrane protein</topology>
    </subcellularLocation>
</comment>
<evidence type="ECO:0000313" key="8">
    <source>
        <dbReference type="Proteomes" id="UP000031553"/>
    </source>
</evidence>
<feature type="transmembrane region" description="Helical" evidence="6">
    <location>
        <begin position="89"/>
        <end position="115"/>
    </location>
</feature>
<evidence type="ECO:0000256" key="2">
    <source>
        <dbReference type="ARBA" id="ARBA00005268"/>
    </source>
</evidence>
<dbReference type="EMBL" id="JUFX02000246">
    <property type="protein sequence ID" value="KPH85373.1"/>
    <property type="molecule type" value="Genomic_DNA"/>
</dbReference>
<comment type="caution">
    <text evidence="7">The sequence shown here is derived from an EMBL/GenBank/DDBJ whole genome shotgun (WGS) entry which is preliminary data.</text>
</comment>
<dbReference type="PANTHER" id="PTHR30028">
    <property type="entry name" value="UPF0014 INNER MEMBRANE PROTEIN YBBM-RELATED"/>
    <property type="match status" value="1"/>
</dbReference>
<keyword evidence="4 6" id="KW-1133">Transmembrane helix</keyword>
<dbReference type="PANTHER" id="PTHR30028:SF0">
    <property type="entry name" value="PROTEIN ALUMINUM SENSITIVE 3"/>
    <property type="match status" value="1"/>
</dbReference>
<dbReference type="RefSeq" id="WP_010509899.1">
    <property type="nucleotide sequence ID" value="NZ_JUFX02000246.1"/>
</dbReference>
<dbReference type="GO" id="GO:0005886">
    <property type="term" value="C:plasma membrane"/>
    <property type="evidence" value="ECO:0007669"/>
    <property type="project" value="TreeGrafter"/>
</dbReference>
<gene>
    <name evidence="7" type="ORF">GLUCOINTEAF2_0203458</name>
</gene>
<reference evidence="7 8" key="1">
    <citation type="submission" date="2015-07" db="EMBL/GenBank/DDBJ databases">
        <title>Draft Genome Sequence of Komagataeibacter intermedius Strain AF2, Isolated from Kombucha Tea.</title>
        <authorList>
            <person name="Santos R.A."/>
            <person name="Berretta A.A."/>
            <person name="Barud H.S."/>
            <person name="Ribeiro S.J."/>
            <person name="Gonzalez-Garcia L.N."/>
            <person name="Zucchi T.D."/>
            <person name="Goldman G.H."/>
            <person name="Riano-Pachon D.M."/>
        </authorList>
    </citation>
    <scope>NUCLEOTIDE SEQUENCE [LARGE SCALE GENOMIC DNA]</scope>
    <source>
        <strain evidence="7 8">AF2</strain>
    </source>
</reference>
<keyword evidence="5 6" id="KW-0472">Membrane</keyword>
<evidence type="ECO:0000256" key="1">
    <source>
        <dbReference type="ARBA" id="ARBA00004141"/>
    </source>
</evidence>
<dbReference type="AlphaFoldDB" id="A0A0N0MDK4"/>
<evidence type="ECO:0000256" key="3">
    <source>
        <dbReference type="ARBA" id="ARBA00022692"/>
    </source>
</evidence>